<organism evidence="6 7">
    <name type="scientific">Shewanella youngdeokensis</name>
    <dbReference type="NCBI Taxonomy" id="2999068"/>
    <lineage>
        <taxon>Bacteria</taxon>
        <taxon>Pseudomonadati</taxon>
        <taxon>Pseudomonadota</taxon>
        <taxon>Gammaproteobacteria</taxon>
        <taxon>Alteromonadales</taxon>
        <taxon>Shewanellaceae</taxon>
        <taxon>Shewanella</taxon>
    </lineage>
</organism>
<dbReference type="SUPFAM" id="SSF111369">
    <property type="entry name" value="HlyD-like secretion proteins"/>
    <property type="match status" value="1"/>
</dbReference>
<dbReference type="PANTHER" id="PTHR30469">
    <property type="entry name" value="MULTIDRUG RESISTANCE PROTEIN MDTA"/>
    <property type="match status" value="1"/>
</dbReference>
<keyword evidence="7" id="KW-1185">Reference proteome</keyword>
<comment type="similarity">
    <text evidence="2">Belongs to the membrane fusion protein (MFP) (TC 8.A.1) family.</text>
</comment>
<dbReference type="Gene3D" id="2.40.30.170">
    <property type="match status" value="1"/>
</dbReference>
<proteinExistence type="inferred from homology"/>
<gene>
    <name evidence="6" type="ORF">RGE70_08210</name>
</gene>
<dbReference type="NCBIfam" id="TIGR01730">
    <property type="entry name" value="RND_mfp"/>
    <property type="match status" value="1"/>
</dbReference>
<protein>
    <submittedName>
        <fullName evidence="6">Efflux RND transporter periplasmic adaptor subunit</fullName>
    </submittedName>
</protein>
<evidence type="ECO:0000259" key="4">
    <source>
        <dbReference type="Pfam" id="PF25917"/>
    </source>
</evidence>
<reference evidence="6 7" key="1">
    <citation type="submission" date="2023-10" db="EMBL/GenBank/DDBJ databases">
        <title>Complete genome sequence of Shewanella sp. DAU334.</title>
        <authorList>
            <person name="Lee Y.-S."/>
            <person name="Jeong H.-R."/>
            <person name="Hwang E.-J."/>
            <person name="Choi Y.-L."/>
            <person name="Kim G.-D."/>
        </authorList>
    </citation>
    <scope>NUCLEOTIDE SEQUENCE [LARGE SCALE GENOMIC DNA]</scope>
    <source>
        <strain evidence="6 7">DAU334</strain>
    </source>
</reference>
<dbReference type="Gene3D" id="1.10.287.470">
    <property type="entry name" value="Helix hairpin bin"/>
    <property type="match status" value="1"/>
</dbReference>
<evidence type="ECO:0000313" key="6">
    <source>
        <dbReference type="EMBL" id="WOT06720.1"/>
    </source>
</evidence>
<evidence type="ECO:0000259" key="5">
    <source>
        <dbReference type="Pfam" id="PF25967"/>
    </source>
</evidence>
<dbReference type="InterPro" id="IPR058627">
    <property type="entry name" value="MdtA-like_C"/>
</dbReference>
<evidence type="ECO:0000256" key="2">
    <source>
        <dbReference type="ARBA" id="ARBA00009477"/>
    </source>
</evidence>
<evidence type="ECO:0000256" key="1">
    <source>
        <dbReference type="ARBA" id="ARBA00004196"/>
    </source>
</evidence>
<dbReference type="Pfam" id="PF25967">
    <property type="entry name" value="RND-MFP_C"/>
    <property type="match status" value="1"/>
</dbReference>
<dbReference type="PROSITE" id="PS51257">
    <property type="entry name" value="PROKAR_LIPOPROTEIN"/>
    <property type="match status" value="1"/>
</dbReference>
<name>A0ABZ0K2F2_9GAMM</name>
<dbReference type="EMBL" id="CP136522">
    <property type="protein sequence ID" value="WOT06720.1"/>
    <property type="molecule type" value="Genomic_DNA"/>
</dbReference>
<comment type="subcellular location">
    <subcellularLocation>
        <location evidence="1">Cell envelope</location>
    </subcellularLocation>
</comment>
<evidence type="ECO:0000256" key="3">
    <source>
        <dbReference type="ARBA" id="ARBA00022448"/>
    </source>
</evidence>
<dbReference type="Gene3D" id="2.40.50.100">
    <property type="match status" value="1"/>
</dbReference>
<dbReference type="RefSeq" id="WP_310470993.1">
    <property type="nucleotide sequence ID" value="NZ_CP136522.1"/>
</dbReference>
<dbReference type="PANTHER" id="PTHR30469:SF20">
    <property type="entry name" value="EFFLUX RND TRANSPORTER PERIPLASMIC ADAPTOR SUBUNIT"/>
    <property type="match status" value="1"/>
</dbReference>
<dbReference type="Proteomes" id="UP001529491">
    <property type="component" value="Chromosome"/>
</dbReference>
<dbReference type="InterPro" id="IPR006143">
    <property type="entry name" value="RND_pump_MFP"/>
</dbReference>
<dbReference type="Pfam" id="PF25917">
    <property type="entry name" value="BSH_RND"/>
    <property type="match status" value="1"/>
</dbReference>
<feature type="domain" description="Multidrug resistance protein MdtA-like C-terminal permuted SH3" evidence="5">
    <location>
        <begin position="285"/>
        <end position="347"/>
    </location>
</feature>
<dbReference type="Gene3D" id="2.40.420.20">
    <property type="match status" value="1"/>
</dbReference>
<dbReference type="InterPro" id="IPR058625">
    <property type="entry name" value="MdtA-like_BSH"/>
</dbReference>
<feature type="domain" description="Multidrug resistance protein MdtA-like barrel-sandwich hybrid" evidence="4">
    <location>
        <begin position="67"/>
        <end position="183"/>
    </location>
</feature>
<accession>A0ABZ0K2F2</accession>
<keyword evidence="3" id="KW-0813">Transport</keyword>
<evidence type="ECO:0000313" key="7">
    <source>
        <dbReference type="Proteomes" id="UP001529491"/>
    </source>
</evidence>
<sequence>MILSKPLLVTTLVLSTTSLIGCSEQQVEQPKAEVVRPVKLATVTSAAAGIQRSFPAQVAANASTELAFRVAGQITKHYVIEGERVKEGTLIAELDPTDRKILLDNATANYELAVSQHARNTTLVPKGLATQAEFDTSRAAMLMGKARLDRATQNLKYTKIYAPYDGIVAQIHSNDHDHVAATQSIIEFQNDNVSDIQFDLPEKLLKQFDPEKFKTLKTQVILDSYPEQPLTAKFKEMRKSATNGALSFRVTLSVEAPATMRVLPGMSANVMTVLADNQDTISTQVIVPMSALFSPETSKLEDGKQFVWVVDSEYKTHLREVTVARLLSSGAVIDSGLAVGDKVVTAGTYLITENQQVKELQRERGI</sequence>